<accession>A0A1Z4M2S5</accession>
<dbReference type="GO" id="GO:0003677">
    <property type="term" value="F:DNA binding"/>
    <property type="evidence" value="ECO:0007669"/>
    <property type="project" value="InterPro"/>
</dbReference>
<organism evidence="2 3">
    <name type="scientific">Calothrix parasitica NIES-267</name>
    <dbReference type="NCBI Taxonomy" id="1973488"/>
    <lineage>
        <taxon>Bacteria</taxon>
        <taxon>Bacillati</taxon>
        <taxon>Cyanobacteriota</taxon>
        <taxon>Cyanophyceae</taxon>
        <taxon>Nostocales</taxon>
        <taxon>Calotrichaceae</taxon>
        <taxon>Calothrix</taxon>
    </lineage>
</organism>
<dbReference type="Proteomes" id="UP000218418">
    <property type="component" value="Plasmid plasmid1"/>
</dbReference>
<protein>
    <recommendedName>
        <fullName evidence="1">HTH cro/C1-type domain-containing protein</fullName>
    </recommendedName>
</protein>
<dbReference type="Pfam" id="PF13443">
    <property type="entry name" value="HTH_26"/>
    <property type="match status" value="1"/>
</dbReference>
<sequence length="99" mass="11178">MTKNVIRWKLSEVMARHRIKGKDLANHLGISANSVSALKRAEVMPEIGGERWEQICEAINELSPMDEQCTPFDLIEYVPSKNRSASRYDTDKSSKISVA</sequence>
<reference evidence="2 3" key="1">
    <citation type="submission" date="2017-06" db="EMBL/GenBank/DDBJ databases">
        <title>Genome sequencing of cyanobaciteial culture collection at National Institute for Environmental Studies (NIES).</title>
        <authorList>
            <person name="Hirose Y."/>
            <person name="Shimura Y."/>
            <person name="Fujisawa T."/>
            <person name="Nakamura Y."/>
            <person name="Kawachi M."/>
        </authorList>
    </citation>
    <scope>NUCLEOTIDE SEQUENCE [LARGE SCALE GENOMIC DNA]</scope>
    <source>
        <strain evidence="2 3">NIES-267</strain>
        <plasmid evidence="3">Plasmid1 dna</plasmid>
    </source>
</reference>
<keyword evidence="2" id="KW-0614">Plasmid</keyword>
<evidence type="ECO:0000259" key="1">
    <source>
        <dbReference type="Pfam" id="PF13443"/>
    </source>
</evidence>
<name>A0A1Z4M2S5_9CYAN</name>
<evidence type="ECO:0000313" key="2">
    <source>
        <dbReference type="EMBL" id="BAY87766.1"/>
    </source>
</evidence>
<dbReference type="SUPFAM" id="SSF47413">
    <property type="entry name" value="lambda repressor-like DNA-binding domains"/>
    <property type="match status" value="1"/>
</dbReference>
<proteinExistence type="predicted"/>
<geneLocation type="plasmid" evidence="3">
    <name>Plasmid1 dna</name>
</geneLocation>
<dbReference type="CDD" id="cd00093">
    <property type="entry name" value="HTH_XRE"/>
    <property type="match status" value="1"/>
</dbReference>
<gene>
    <name evidence="2" type="ORF">NIES267_72900</name>
</gene>
<dbReference type="AlphaFoldDB" id="A0A1Z4M2S5"/>
<evidence type="ECO:0000313" key="3">
    <source>
        <dbReference type="Proteomes" id="UP000218418"/>
    </source>
</evidence>
<dbReference type="InterPro" id="IPR010982">
    <property type="entry name" value="Lambda_DNA-bd_dom_sf"/>
</dbReference>
<feature type="domain" description="HTH cro/C1-type" evidence="1">
    <location>
        <begin position="9"/>
        <end position="79"/>
    </location>
</feature>
<keyword evidence="3" id="KW-1185">Reference proteome</keyword>
<dbReference type="InterPro" id="IPR001387">
    <property type="entry name" value="Cro/C1-type_HTH"/>
</dbReference>
<dbReference type="EMBL" id="AP018228">
    <property type="protein sequence ID" value="BAY87766.1"/>
    <property type="molecule type" value="Genomic_DNA"/>
</dbReference>